<dbReference type="EMBL" id="CP114063">
    <property type="protein sequence ID" value="WAT24656.1"/>
    <property type="molecule type" value="Genomic_DNA"/>
</dbReference>
<proteinExistence type="predicted"/>
<evidence type="ECO:0000313" key="2">
    <source>
        <dbReference type="Proteomes" id="UP001164714"/>
    </source>
</evidence>
<name>A0AA47J3K6_9LACT</name>
<reference evidence="1" key="1">
    <citation type="submission" date="2022-12" db="EMBL/GenBank/DDBJ databases">
        <title>Whole genome sequence analysis of a duck derived balloon bacteium Aerococcus urinaeequi henan2020.</title>
        <authorList>
            <person name="Zhang H."/>
            <person name="Qiao H.X."/>
            <person name="Bian C.Z."/>
            <person name="Shu J.C."/>
        </authorList>
    </citation>
    <scope>NUCLEOTIDE SEQUENCE</scope>
    <source>
        <strain evidence="1">2020-HN-1</strain>
    </source>
</reference>
<gene>
    <name evidence="1" type="ORF">OZ415_00655</name>
</gene>
<organism evidence="1 2">
    <name type="scientific">Aerococcus urinaeequi</name>
    <dbReference type="NCBI Taxonomy" id="51665"/>
    <lineage>
        <taxon>Bacteria</taxon>
        <taxon>Bacillati</taxon>
        <taxon>Bacillota</taxon>
        <taxon>Bacilli</taxon>
        <taxon>Lactobacillales</taxon>
        <taxon>Aerococcaceae</taxon>
        <taxon>Aerococcus</taxon>
    </lineage>
</organism>
<accession>A0AA47J3K6</accession>
<sequence length="40" mass="4478">MNENNVNAVIENVQDIYTEKIGYEASFYIAEVVDGAKVLN</sequence>
<dbReference type="Proteomes" id="UP001164714">
    <property type="component" value="Chromosome"/>
</dbReference>
<dbReference type="RefSeq" id="WP_269105060.1">
    <property type="nucleotide sequence ID" value="NZ_CP114063.1"/>
</dbReference>
<protein>
    <submittedName>
        <fullName evidence="1">Uncharacterized protein</fullName>
    </submittedName>
</protein>
<dbReference type="AlphaFoldDB" id="A0AA47J3K6"/>
<evidence type="ECO:0000313" key="1">
    <source>
        <dbReference type="EMBL" id="WAT24656.1"/>
    </source>
</evidence>